<evidence type="ECO:0000259" key="3">
    <source>
        <dbReference type="PROSITE" id="PS50009"/>
    </source>
</evidence>
<dbReference type="Pfam" id="PF00617">
    <property type="entry name" value="RasGEF"/>
    <property type="match status" value="1"/>
</dbReference>
<protein>
    <recommendedName>
        <fullName evidence="3">Ras-GEF domain-containing protein</fullName>
    </recommendedName>
</protein>
<sequence length="162" mass="18564">MAAQKAWYWFKTKLVPVPHVKVPTAAVFTDVQAKVYAEQLTLADAAAFKTIDISELKNHPFEAELSTNLEHFTARFNYLSDWTVRTILAQSCSKRRATFFVTFHRHRRGPPSLEKRSFSVFNNLCPHKRSNREIENFLVSCPQEQKAHLPNSVRASVLGGEF</sequence>
<dbReference type="Gene3D" id="1.10.840.10">
    <property type="entry name" value="Ras guanine-nucleotide exchange factors catalytic domain"/>
    <property type="match status" value="1"/>
</dbReference>
<dbReference type="GO" id="GO:0007265">
    <property type="term" value="P:Ras protein signal transduction"/>
    <property type="evidence" value="ECO:0007669"/>
    <property type="project" value="TreeGrafter"/>
</dbReference>
<dbReference type="InterPro" id="IPR036964">
    <property type="entry name" value="RASGEF_cat_dom_sf"/>
</dbReference>
<dbReference type="GO" id="GO:0005886">
    <property type="term" value="C:plasma membrane"/>
    <property type="evidence" value="ECO:0007669"/>
    <property type="project" value="TreeGrafter"/>
</dbReference>
<dbReference type="PROSITE" id="PS50009">
    <property type="entry name" value="RASGEF_CAT"/>
    <property type="match status" value="1"/>
</dbReference>
<name>A0A8X6TSE0_NEPPI</name>
<evidence type="ECO:0000313" key="5">
    <source>
        <dbReference type="Proteomes" id="UP000887013"/>
    </source>
</evidence>
<dbReference type="EMBL" id="BMAW01063760">
    <property type="protein sequence ID" value="GFT41759.1"/>
    <property type="molecule type" value="Genomic_DNA"/>
</dbReference>
<reference evidence="4" key="1">
    <citation type="submission" date="2020-08" db="EMBL/GenBank/DDBJ databases">
        <title>Multicomponent nature underlies the extraordinary mechanical properties of spider dragline silk.</title>
        <authorList>
            <person name="Kono N."/>
            <person name="Nakamura H."/>
            <person name="Mori M."/>
            <person name="Yoshida Y."/>
            <person name="Ohtoshi R."/>
            <person name="Malay A.D."/>
            <person name="Moran D.A.P."/>
            <person name="Tomita M."/>
            <person name="Numata K."/>
            <person name="Arakawa K."/>
        </authorList>
    </citation>
    <scope>NUCLEOTIDE SEQUENCE</scope>
</reference>
<keyword evidence="1 2" id="KW-0344">Guanine-nucleotide releasing factor</keyword>
<evidence type="ECO:0000313" key="4">
    <source>
        <dbReference type="EMBL" id="GFT41759.1"/>
    </source>
</evidence>
<keyword evidence="5" id="KW-1185">Reference proteome</keyword>
<dbReference type="AlphaFoldDB" id="A0A8X6TSE0"/>
<evidence type="ECO:0000256" key="1">
    <source>
        <dbReference type="ARBA" id="ARBA00022658"/>
    </source>
</evidence>
<dbReference type="InterPro" id="IPR023578">
    <property type="entry name" value="Ras_GEF_dom_sf"/>
</dbReference>
<proteinExistence type="predicted"/>
<evidence type="ECO:0000256" key="2">
    <source>
        <dbReference type="PROSITE-ProRule" id="PRU00168"/>
    </source>
</evidence>
<dbReference type="PANTHER" id="PTHR23113:SF252">
    <property type="entry name" value="RAS GUANYL-RELEASING PROTEIN 3"/>
    <property type="match status" value="1"/>
</dbReference>
<dbReference type="PANTHER" id="PTHR23113">
    <property type="entry name" value="GUANINE NUCLEOTIDE EXCHANGE FACTOR"/>
    <property type="match status" value="1"/>
</dbReference>
<feature type="domain" description="Ras-GEF" evidence="3">
    <location>
        <begin position="32"/>
        <end position="162"/>
    </location>
</feature>
<accession>A0A8X6TSE0</accession>
<comment type="caution">
    <text evidence="4">The sequence shown here is derived from an EMBL/GenBank/DDBJ whole genome shotgun (WGS) entry which is preliminary data.</text>
</comment>
<dbReference type="SUPFAM" id="SSF48366">
    <property type="entry name" value="Ras GEF"/>
    <property type="match status" value="1"/>
</dbReference>
<dbReference type="InterPro" id="IPR008937">
    <property type="entry name" value="Ras-like_GEF"/>
</dbReference>
<dbReference type="Proteomes" id="UP000887013">
    <property type="component" value="Unassembled WGS sequence"/>
</dbReference>
<dbReference type="GO" id="GO:0005085">
    <property type="term" value="F:guanyl-nucleotide exchange factor activity"/>
    <property type="evidence" value="ECO:0007669"/>
    <property type="project" value="UniProtKB-KW"/>
</dbReference>
<gene>
    <name evidence="4" type="ORF">NPIL_65091</name>
</gene>
<dbReference type="InterPro" id="IPR001895">
    <property type="entry name" value="RASGEF_cat_dom"/>
</dbReference>
<organism evidence="4 5">
    <name type="scientific">Nephila pilipes</name>
    <name type="common">Giant wood spider</name>
    <name type="synonym">Nephila maculata</name>
    <dbReference type="NCBI Taxonomy" id="299642"/>
    <lineage>
        <taxon>Eukaryota</taxon>
        <taxon>Metazoa</taxon>
        <taxon>Ecdysozoa</taxon>
        <taxon>Arthropoda</taxon>
        <taxon>Chelicerata</taxon>
        <taxon>Arachnida</taxon>
        <taxon>Araneae</taxon>
        <taxon>Araneomorphae</taxon>
        <taxon>Entelegynae</taxon>
        <taxon>Araneoidea</taxon>
        <taxon>Nephilidae</taxon>
        <taxon>Nephila</taxon>
    </lineage>
</organism>